<dbReference type="PIRSF" id="PIRSF034110">
    <property type="entry name" value="DUF1203"/>
    <property type="match status" value="1"/>
</dbReference>
<keyword evidence="2" id="KW-1185">Reference proteome</keyword>
<evidence type="ECO:0008006" key="3">
    <source>
        <dbReference type="Google" id="ProtNLM"/>
    </source>
</evidence>
<evidence type="ECO:0000313" key="2">
    <source>
        <dbReference type="Proteomes" id="UP000006755"/>
    </source>
</evidence>
<dbReference type="EMBL" id="AMRI01000046">
    <property type="protein sequence ID" value="EKE67258.1"/>
    <property type="molecule type" value="Genomic_DNA"/>
</dbReference>
<dbReference type="Proteomes" id="UP000006755">
    <property type="component" value="Unassembled WGS sequence"/>
</dbReference>
<dbReference type="RefSeq" id="WP_008486837.1">
    <property type="nucleotide sequence ID" value="NZ_AMRI01000046.1"/>
</dbReference>
<name>K2IWK7_9GAMM</name>
<dbReference type="AlphaFoldDB" id="K2IWK7"/>
<dbReference type="eggNOG" id="ENOG5032SY9">
    <property type="taxonomic scope" value="Bacteria"/>
</dbReference>
<sequence length="158" mass="17367">MSRFILKGLAEAQFADLFTLDDQQLAARQMRRLVADSPNGYPCRISLDDAEPGDEVLALPYQHQGGDSPYRASGPIFVRQGARQAELKAGEVPPYIGKRLVSVRGYDQSHYIIRAAVCPGAELAPLLEDFFADPALAYVQLHTASRGCYLCQAERAQP</sequence>
<dbReference type="Pfam" id="PF06718">
    <property type="entry name" value="DUF1203"/>
    <property type="match status" value="1"/>
</dbReference>
<evidence type="ECO:0000313" key="1">
    <source>
        <dbReference type="EMBL" id="EKE67258.1"/>
    </source>
</evidence>
<comment type="caution">
    <text evidence="1">The sequence shown here is derived from an EMBL/GenBank/DDBJ whole genome shotgun (WGS) entry which is preliminary data.</text>
</comment>
<dbReference type="OrthoDB" id="5953307at2"/>
<organism evidence="1 2">
    <name type="scientific">Gallaecimonas xiamenensis 3-C-1</name>
    <dbReference type="NCBI Taxonomy" id="745411"/>
    <lineage>
        <taxon>Bacteria</taxon>
        <taxon>Pseudomonadati</taxon>
        <taxon>Pseudomonadota</taxon>
        <taxon>Gammaproteobacteria</taxon>
        <taxon>Enterobacterales</taxon>
        <taxon>Gallaecimonadaceae</taxon>
        <taxon>Gallaecimonas</taxon>
    </lineage>
</organism>
<proteinExistence type="predicted"/>
<protein>
    <recommendedName>
        <fullName evidence="3">DUF1203 domain-containing protein</fullName>
    </recommendedName>
</protein>
<dbReference type="STRING" id="745411.B3C1_18969"/>
<gene>
    <name evidence="1" type="ORF">B3C1_18969</name>
</gene>
<accession>K2IWK7</accession>
<dbReference type="InterPro" id="IPR009593">
    <property type="entry name" value="DUF1203"/>
</dbReference>
<reference evidence="1 2" key="1">
    <citation type="journal article" date="2012" name="J. Bacteriol.">
        <title>Genome Sequence of Gallaecimonas xiamenensis Type Strain 3-C-1.</title>
        <authorList>
            <person name="Lai Q."/>
            <person name="Wang L."/>
            <person name="Wang W."/>
            <person name="Shao Z."/>
        </authorList>
    </citation>
    <scope>NUCLEOTIDE SEQUENCE [LARGE SCALE GENOMIC DNA]</scope>
    <source>
        <strain evidence="1 2">3-C-1</strain>
    </source>
</reference>